<sequence length="451" mass="50539">MGDPGSDTRKLADKLRKTLENAANSFKGIDIRVSRGDDLSGSGFIPTEVVDAVRRADFCVIDISEPNPNVYFEFGLRQGIKGDAGRDDMIVIKRNDAAKTPVDINGRRYIDYDRNDLFALQSEIEKRIGALLKASNPSVESAEDKLVRIEDKIDKLLESREQRASQNNAKPVANESLLRSLAEEARAAGEKPRSAGTLRSGDASDLFKLAIRQSDIPRAEAAMDALERTMSPLKFYDMIVEQVAGLGSDRAGQMLIDFAPTFMSSDEMPPKKKLEYLSFLVTYCNRSDREFECMEMIEGLAKALLNDKKLKGEQRMDLHNQLNRLYSGAGRTAENDENYEDAKKYLVKAAEEIKEALKYGQKDYLYANLANNYNELAGIAEDDKTQNDYLSQAKDAIDKCMANMEEVDGDYLAFAYAIYRKLDAPGYNDILERLRNVDPIKAELAAAEYDE</sequence>
<dbReference type="EMBL" id="DVOE01000007">
    <property type="protein sequence ID" value="HIU98320.1"/>
    <property type="molecule type" value="Genomic_DNA"/>
</dbReference>
<dbReference type="AlphaFoldDB" id="A0A9D1N9A9"/>
<reference evidence="1" key="1">
    <citation type="submission" date="2020-10" db="EMBL/GenBank/DDBJ databases">
        <authorList>
            <person name="Gilroy R."/>
        </authorList>
    </citation>
    <scope>NUCLEOTIDE SEQUENCE</scope>
    <source>
        <strain evidence="1">10406</strain>
    </source>
</reference>
<evidence type="ECO:0000313" key="1">
    <source>
        <dbReference type="EMBL" id="HIU98320.1"/>
    </source>
</evidence>
<dbReference type="Proteomes" id="UP000886857">
    <property type="component" value="Unassembled WGS sequence"/>
</dbReference>
<accession>A0A9D1N9A9</accession>
<organism evidence="1 2">
    <name type="scientific">Candidatus Limadaptatus stercoripullorum</name>
    <dbReference type="NCBI Taxonomy" id="2840846"/>
    <lineage>
        <taxon>Bacteria</taxon>
        <taxon>Bacillati</taxon>
        <taxon>Bacillota</taxon>
        <taxon>Clostridia</taxon>
        <taxon>Eubacteriales</taxon>
        <taxon>Candidatus Limadaptatus</taxon>
    </lineage>
</organism>
<name>A0A9D1N9A9_9FIRM</name>
<comment type="caution">
    <text evidence="1">The sequence shown here is derived from an EMBL/GenBank/DDBJ whole genome shotgun (WGS) entry which is preliminary data.</text>
</comment>
<protein>
    <submittedName>
        <fullName evidence="1">Uncharacterized protein</fullName>
    </submittedName>
</protein>
<gene>
    <name evidence="1" type="ORF">IAC73_00550</name>
</gene>
<reference evidence="1" key="2">
    <citation type="journal article" date="2021" name="PeerJ">
        <title>Extensive microbial diversity within the chicken gut microbiome revealed by metagenomics and culture.</title>
        <authorList>
            <person name="Gilroy R."/>
            <person name="Ravi A."/>
            <person name="Getino M."/>
            <person name="Pursley I."/>
            <person name="Horton D.L."/>
            <person name="Alikhan N.F."/>
            <person name="Baker D."/>
            <person name="Gharbi K."/>
            <person name="Hall N."/>
            <person name="Watson M."/>
            <person name="Adriaenssens E.M."/>
            <person name="Foster-Nyarko E."/>
            <person name="Jarju S."/>
            <person name="Secka A."/>
            <person name="Antonio M."/>
            <person name="Oren A."/>
            <person name="Chaudhuri R.R."/>
            <person name="La Ragione R."/>
            <person name="Hildebrand F."/>
            <person name="Pallen M.J."/>
        </authorList>
    </citation>
    <scope>NUCLEOTIDE SEQUENCE</scope>
    <source>
        <strain evidence="1">10406</strain>
    </source>
</reference>
<evidence type="ECO:0000313" key="2">
    <source>
        <dbReference type="Proteomes" id="UP000886857"/>
    </source>
</evidence>
<proteinExistence type="predicted"/>